<dbReference type="GO" id="GO:0030145">
    <property type="term" value="F:manganese ion binding"/>
    <property type="evidence" value="ECO:0007669"/>
    <property type="project" value="InterPro"/>
</dbReference>
<evidence type="ECO:0000256" key="2">
    <source>
        <dbReference type="ARBA" id="ARBA00013064"/>
    </source>
</evidence>
<keyword evidence="6" id="KW-1185">Reference proteome</keyword>
<dbReference type="EMBL" id="UGGU01000003">
    <property type="protein sequence ID" value="STO32283.1"/>
    <property type="molecule type" value="Genomic_DNA"/>
</dbReference>
<evidence type="ECO:0000256" key="1">
    <source>
        <dbReference type="ARBA" id="ARBA00005750"/>
    </source>
</evidence>
<evidence type="ECO:0000313" key="6">
    <source>
        <dbReference type="Proteomes" id="UP000255328"/>
    </source>
</evidence>
<keyword evidence="3 5" id="KW-0378">Hydrolase</keyword>
<reference evidence="5 6" key="1">
    <citation type="submission" date="2018-06" db="EMBL/GenBank/DDBJ databases">
        <authorList>
            <consortium name="Pathogen Informatics"/>
            <person name="Doyle S."/>
        </authorList>
    </citation>
    <scope>NUCLEOTIDE SEQUENCE [LARGE SCALE GENOMIC DNA]</scope>
    <source>
        <strain evidence="5 6">NCTC10723</strain>
    </source>
</reference>
<evidence type="ECO:0000256" key="4">
    <source>
        <dbReference type="ARBA" id="ARBA00051722"/>
    </source>
</evidence>
<organism evidence="5 6">
    <name type="scientific">Fusobacterium necrogenes</name>
    <dbReference type="NCBI Taxonomy" id="858"/>
    <lineage>
        <taxon>Bacteria</taxon>
        <taxon>Fusobacteriati</taxon>
        <taxon>Fusobacteriota</taxon>
        <taxon>Fusobacteriia</taxon>
        <taxon>Fusobacteriales</taxon>
        <taxon>Fusobacteriaceae</taxon>
        <taxon>Fusobacterium</taxon>
    </lineage>
</organism>
<dbReference type="EC" id="3.1.3.48" evidence="2"/>
<dbReference type="InterPro" id="IPR016667">
    <property type="entry name" value="Caps_polysacc_synth_CpsB/CapC"/>
</dbReference>
<accession>A0A377GZJ4</accession>
<dbReference type="Pfam" id="PF19567">
    <property type="entry name" value="CpsB_CapC"/>
    <property type="match status" value="1"/>
</dbReference>
<comment type="catalytic activity">
    <reaction evidence="4">
        <text>O-phospho-L-tyrosyl-[protein] + H2O = L-tyrosyl-[protein] + phosphate</text>
        <dbReference type="Rhea" id="RHEA:10684"/>
        <dbReference type="Rhea" id="RHEA-COMP:10136"/>
        <dbReference type="Rhea" id="RHEA-COMP:20101"/>
        <dbReference type="ChEBI" id="CHEBI:15377"/>
        <dbReference type="ChEBI" id="CHEBI:43474"/>
        <dbReference type="ChEBI" id="CHEBI:46858"/>
        <dbReference type="ChEBI" id="CHEBI:61978"/>
        <dbReference type="EC" id="3.1.3.48"/>
    </reaction>
</comment>
<comment type="similarity">
    <text evidence="1">Belongs to the metallo-dependent hydrolases superfamily. CpsB/CapC family.</text>
</comment>
<dbReference type="PANTHER" id="PTHR39181:SF1">
    <property type="entry name" value="TYROSINE-PROTEIN PHOSPHATASE YWQE"/>
    <property type="match status" value="1"/>
</dbReference>
<dbReference type="Proteomes" id="UP000255328">
    <property type="component" value="Unassembled WGS sequence"/>
</dbReference>
<sequence>MIDIHSHILFGVDDGAIDIEESLSLARQAVAVGYTDIVCSSHYLIGRFENQNYNENFETLKNRLLEEKIPLNIHKGNEFALDMGFFEHEGKINSMAGSKYLLVELKRELIFVACKAFFKEILAKGYIPIFAHVERYPQIKISEFRELVEMGVVLQMNLKAVANPKHKVRYLLENGYISIIATDSHRIGKRDYNVGEYLKNLERYLGKEFFRLLMEVNPRKVIESKEIVTVIKYEGDSDEKKKTNGIGNVFSDLFNELFERFFYSS</sequence>
<protein>
    <recommendedName>
        <fullName evidence="2">protein-tyrosine-phosphatase</fullName>
        <ecNumber evidence="2">3.1.3.48</ecNumber>
    </recommendedName>
</protein>
<dbReference type="AlphaFoldDB" id="A0A377GZJ4"/>
<dbReference type="SUPFAM" id="SSF89550">
    <property type="entry name" value="PHP domain-like"/>
    <property type="match status" value="1"/>
</dbReference>
<proteinExistence type="inferred from homology"/>
<evidence type="ECO:0000256" key="3">
    <source>
        <dbReference type="ARBA" id="ARBA00022801"/>
    </source>
</evidence>
<dbReference type="Gene3D" id="3.20.20.140">
    <property type="entry name" value="Metal-dependent hydrolases"/>
    <property type="match status" value="1"/>
</dbReference>
<name>A0A377GZJ4_9FUSO</name>
<evidence type="ECO:0000313" key="5">
    <source>
        <dbReference type="EMBL" id="STO32283.1"/>
    </source>
</evidence>
<dbReference type="PANTHER" id="PTHR39181">
    <property type="entry name" value="TYROSINE-PROTEIN PHOSPHATASE YWQE"/>
    <property type="match status" value="1"/>
</dbReference>
<dbReference type="PIRSF" id="PIRSF016557">
    <property type="entry name" value="Caps_synth_CpsB"/>
    <property type="match status" value="1"/>
</dbReference>
<dbReference type="InterPro" id="IPR016195">
    <property type="entry name" value="Pol/histidinol_Pase-like"/>
</dbReference>
<dbReference type="GO" id="GO:0004725">
    <property type="term" value="F:protein tyrosine phosphatase activity"/>
    <property type="evidence" value="ECO:0007669"/>
    <property type="project" value="UniProtKB-EC"/>
</dbReference>
<dbReference type="OrthoDB" id="9788539at2"/>
<dbReference type="RefSeq" id="WP_115271263.1">
    <property type="nucleotide sequence ID" value="NZ_CASFEE010000019.1"/>
</dbReference>
<gene>
    <name evidence="5" type="primary">ywqE</name>
    <name evidence="5" type="ORF">NCTC10723_01776</name>
</gene>